<dbReference type="Pfam" id="PF00431">
    <property type="entry name" value="CUB"/>
    <property type="match status" value="1"/>
</dbReference>
<dbReference type="InterPro" id="IPR000859">
    <property type="entry name" value="CUB_dom"/>
</dbReference>
<sequence>MHRRLLFFCCWLLFLDLCRTVNPDTRTAWRRVEQPRQAEGSAAATKASPTRSREREREKEQRSALTLYIYASTFSVSFLYSILNIVVPGGGVSKHLNAKTAEISLRVFSRYNPQGGTFTSPDYPKRYPSRVDCLLYTFQGTADEIVELTFHHFDTRSTYPDCNRGDFLKVFLHLEPDERGVNEYTPWSGLLCGTLADIPQVLYSSGPTLIFEFHAEPSAKKTNVTSPGFSGNFRFIDKQRPKNIKGSYAPWRIPLDVRAHIVHTVQWQLARLSELCCAVE</sequence>
<name>A0ABD2W3I6_9HYME</name>
<comment type="caution">
    <text evidence="3">Lacks conserved residue(s) required for the propagation of feature annotation.</text>
</comment>
<keyword evidence="5" id="KW-0472">Membrane</keyword>
<dbReference type="PROSITE" id="PS01180">
    <property type="entry name" value="CUB"/>
    <property type="match status" value="1"/>
</dbReference>
<comment type="caution">
    <text evidence="8">The sequence shown here is derived from an EMBL/GenBank/DDBJ whole genome shotgun (WGS) entry which is preliminary data.</text>
</comment>
<dbReference type="PANTHER" id="PTHR24251:SF37">
    <property type="entry name" value="CUB DOMAIN-CONTAINING PROTEIN"/>
    <property type="match status" value="1"/>
</dbReference>
<dbReference type="Gene3D" id="2.60.120.290">
    <property type="entry name" value="Spermadhesin, CUB domain"/>
    <property type="match status" value="1"/>
</dbReference>
<keyword evidence="5" id="KW-1133">Transmembrane helix</keyword>
<feature type="domain" description="CUB" evidence="7">
    <location>
        <begin position="107"/>
        <end position="236"/>
    </location>
</feature>
<feature type="region of interest" description="Disordered" evidence="4">
    <location>
        <begin position="32"/>
        <end position="59"/>
    </location>
</feature>
<protein>
    <recommendedName>
        <fullName evidence="7">CUB domain-containing protein</fullName>
    </recommendedName>
</protein>
<dbReference type="AlphaFoldDB" id="A0ABD2W3I6"/>
<evidence type="ECO:0000313" key="9">
    <source>
        <dbReference type="Proteomes" id="UP001627154"/>
    </source>
</evidence>
<dbReference type="EMBL" id="JBJJXI010000137">
    <property type="protein sequence ID" value="KAL3387408.1"/>
    <property type="molecule type" value="Genomic_DNA"/>
</dbReference>
<keyword evidence="5" id="KW-0812">Transmembrane</keyword>
<evidence type="ECO:0000256" key="1">
    <source>
        <dbReference type="ARBA" id="ARBA00022737"/>
    </source>
</evidence>
<dbReference type="PANTHER" id="PTHR24251">
    <property type="entry name" value="OVOCHYMASE-RELATED"/>
    <property type="match status" value="1"/>
</dbReference>
<feature type="transmembrane region" description="Helical" evidence="5">
    <location>
        <begin position="67"/>
        <end position="87"/>
    </location>
</feature>
<dbReference type="SMART" id="SM00042">
    <property type="entry name" value="CUB"/>
    <property type="match status" value="1"/>
</dbReference>
<dbReference type="Proteomes" id="UP001627154">
    <property type="component" value="Unassembled WGS sequence"/>
</dbReference>
<dbReference type="SUPFAM" id="SSF49854">
    <property type="entry name" value="Spermadhesin, CUB domain"/>
    <property type="match status" value="1"/>
</dbReference>
<keyword evidence="6" id="KW-0732">Signal</keyword>
<keyword evidence="9" id="KW-1185">Reference proteome</keyword>
<accession>A0ABD2W3I6</accession>
<evidence type="ECO:0000256" key="2">
    <source>
        <dbReference type="ARBA" id="ARBA00023157"/>
    </source>
</evidence>
<feature type="signal peptide" evidence="6">
    <location>
        <begin position="1"/>
        <end position="20"/>
    </location>
</feature>
<evidence type="ECO:0000259" key="7">
    <source>
        <dbReference type="PROSITE" id="PS01180"/>
    </source>
</evidence>
<reference evidence="8 9" key="1">
    <citation type="journal article" date="2024" name="bioRxiv">
        <title>A reference genome for Trichogramma kaykai: A tiny desert-dwelling parasitoid wasp with competing sex-ratio distorters.</title>
        <authorList>
            <person name="Culotta J."/>
            <person name="Lindsey A.R."/>
        </authorList>
    </citation>
    <scope>NUCLEOTIDE SEQUENCE [LARGE SCALE GENOMIC DNA]</scope>
    <source>
        <strain evidence="8 9">KSX58</strain>
    </source>
</reference>
<proteinExistence type="predicted"/>
<evidence type="ECO:0000256" key="5">
    <source>
        <dbReference type="SAM" id="Phobius"/>
    </source>
</evidence>
<dbReference type="CDD" id="cd00041">
    <property type="entry name" value="CUB"/>
    <property type="match status" value="1"/>
</dbReference>
<dbReference type="InterPro" id="IPR035914">
    <property type="entry name" value="Sperma_CUB_dom_sf"/>
</dbReference>
<evidence type="ECO:0000256" key="3">
    <source>
        <dbReference type="PROSITE-ProRule" id="PRU00059"/>
    </source>
</evidence>
<evidence type="ECO:0000313" key="8">
    <source>
        <dbReference type="EMBL" id="KAL3387408.1"/>
    </source>
</evidence>
<evidence type="ECO:0000256" key="4">
    <source>
        <dbReference type="SAM" id="MobiDB-lite"/>
    </source>
</evidence>
<feature type="chain" id="PRO_5044856204" description="CUB domain-containing protein" evidence="6">
    <location>
        <begin position="21"/>
        <end position="280"/>
    </location>
</feature>
<evidence type="ECO:0000256" key="6">
    <source>
        <dbReference type="SAM" id="SignalP"/>
    </source>
</evidence>
<keyword evidence="1" id="KW-0677">Repeat</keyword>
<organism evidence="8 9">
    <name type="scientific">Trichogramma kaykai</name>
    <dbReference type="NCBI Taxonomy" id="54128"/>
    <lineage>
        <taxon>Eukaryota</taxon>
        <taxon>Metazoa</taxon>
        <taxon>Ecdysozoa</taxon>
        <taxon>Arthropoda</taxon>
        <taxon>Hexapoda</taxon>
        <taxon>Insecta</taxon>
        <taxon>Pterygota</taxon>
        <taxon>Neoptera</taxon>
        <taxon>Endopterygota</taxon>
        <taxon>Hymenoptera</taxon>
        <taxon>Apocrita</taxon>
        <taxon>Proctotrupomorpha</taxon>
        <taxon>Chalcidoidea</taxon>
        <taxon>Trichogrammatidae</taxon>
        <taxon>Trichogramma</taxon>
    </lineage>
</organism>
<gene>
    <name evidence="8" type="ORF">TKK_017341</name>
</gene>
<keyword evidence="2" id="KW-1015">Disulfide bond</keyword>